<dbReference type="SMART" id="SM00248">
    <property type="entry name" value="ANK"/>
    <property type="match status" value="5"/>
</dbReference>
<protein>
    <submittedName>
        <fullName evidence="4">Ankyrin repeat protein</fullName>
    </submittedName>
</protein>
<dbReference type="EMBL" id="KN549213">
    <property type="protein sequence ID" value="KHJ99593.1"/>
    <property type="molecule type" value="Genomic_DNA"/>
</dbReference>
<feature type="repeat" description="ANK" evidence="3">
    <location>
        <begin position="79"/>
        <end position="111"/>
    </location>
</feature>
<dbReference type="SUPFAM" id="SSF48403">
    <property type="entry name" value="Ankyrin repeat"/>
    <property type="match status" value="1"/>
</dbReference>
<evidence type="ECO:0000256" key="2">
    <source>
        <dbReference type="ARBA" id="ARBA00023043"/>
    </source>
</evidence>
<feature type="repeat" description="ANK" evidence="3">
    <location>
        <begin position="145"/>
        <end position="177"/>
    </location>
</feature>
<proteinExistence type="predicted"/>
<feature type="repeat" description="ANK" evidence="3">
    <location>
        <begin position="112"/>
        <end position="144"/>
    </location>
</feature>
<dbReference type="PANTHER" id="PTHR24173">
    <property type="entry name" value="ANKYRIN REPEAT CONTAINING"/>
    <property type="match status" value="1"/>
</dbReference>
<feature type="repeat" description="ANK" evidence="3">
    <location>
        <begin position="46"/>
        <end position="78"/>
    </location>
</feature>
<evidence type="ECO:0000256" key="3">
    <source>
        <dbReference type="PROSITE-ProRule" id="PRU00023"/>
    </source>
</evidence>
<evidence type="ECO:0000256" key="1">
    <source>
        <dbReference type="ARBA" id="ARBA00022737"/>
    </source>
</evidence>
<dbReference type="InterPro" id="IPR002110">
    <property type="entry name" value="Ankyrin_rpt"/>
</dbReference>
<dbReference type="OrthoDB" id="5846319at2759"/>
<keyword evidence="1" id="KW-0677">Repeat</keyword>
<evidence type="ECO:0000313" key="5">
    <source>
        <dbReference type="Proteomes" id="UP000053660"/>
    </source>
</evidence>
<gene>
    <name evidence="4" type="ORF">OESDEN_00427</name>
</gene>
<dbReference type="PROSITE" id="PS50088">
    <property type="entry name" value="ANK_REPEAT"/>
    <property type="match status" value="4"/>
</dbReference>
<sequence length="233" mass="25200">MNVWKLEHITYGLTAVPIANDLIVKCPEQYFCFFCACDSIILCIQDDETALHCAAARGHMECVQTLLDGGSPVDELDSHHRSALLCALENGHLDIALLLIHKGSNINEPDEKGNTPLHVASRLGLLSAVQTLCHCGADVDMTNQDSFTPLHLAAKEGFLDIVRVLCLARSNVCRKTKCTLVNASAASSLLQDGLTAEILALASEHTHVASLLAKMKTTPFREGYPITIAQAIQ</sequence>
<dbReference type="Proteomes" id="UP000053660">
    <property type="component" value="Unassembled WGS sequence"/>
</dbReference>
<dbReference type="Pfam" id="PF12796">
    <property type="entry name" value="Ank_2"/>
    <property type="match status" value="1"/>
</dbReference>
<evidence type="ECO:0000313" key="4">
    <source>
        <dbReference type="EMBL" id="KHJ99593.1"/>
    </source>
</evidence>
<dbReference type="PROSITE" id="PS50297">
    <property type="entry name" value="ANK_REP_REGION"/>
    <property type="match status" value="4"/>
</dbReference>
<dbReference type="Pfam" id="PF00023">
    <property type="entry name" value="Ank"/>
    <property type="match status" value="2"/>
</dbReference>
<accession>A0A0B1TPY6</accession>
<reference evidence="4 5" key="1">
    <citation type="submission" date="2014-03" db="EMBL/GenBank/DDBJ databases">
        <title>Draft genome of the hookworm Oesophagostomum dentatum.</title>
        <authorList>
            <person name="Mitreva M."/>
        </authorList>
    </citation>
    <scope>NUCLEOTIDE SEQUENCE [LARGE SCALE GENOMIC DNA]</scope>
    <source>
        <strain evidence="4 5">OD-Hann</strain>
    </source>
</reference>
<dbReference type="AlphaFoldDB" id="A0A0B1TPY6"/>
<dbReference type="Gene3D" id="1.25.40.20">
    <property type="entry name" value="Ankyrin repeat-containing domain"/>
    <property type="match status" value="2"/>
</dbReference>
<dbReference type="PANTHER" id="PTHR24173:SF74">
    <property type="entry name" value="ANKYRIN REPEAT DOMAIN-CONTAINING PROTEIN 16"/>
    <property type="match status" value="1"/>
</dbReference>
<dbReference type="InterPro" id="IPR036770">
    <property type="entry name" value="Ankyrin_rpt-contain_sf"/>
</dbReference>
<keyword evidence="2 3" id="KW-0040">ANK repeat</keyword>
<organism evidence="4 5">
    <name type="scientific">Oesophagostomum dentatum</name>
    <name type="common">Nodular worm</name>
    <dbReference type="NCBI Taxonomy" id="61180"/>
    <lineage>
        <taxon>Eukaryota</taxon>
        <taxon>Metazoa</taxon>
        <taxon>Ecdysozoa</taxon>
        <taxon>Nematoda</taxon>
        <taxon>Chromadorea</taxon>
        <taxon>Rhabditida</taxon>
        <taxon>Rhabditina</taxon>
        <taxon>Rhabditomorpha</taxon>
        <taxon>Strongyloidea</taxon>
        <taxon>Strongylidae</taxon>
        <taxon>Oesophagostomum</taxon>
    </lineage>
</organism>
<keyword evidence="5" id="KW-1185">Reference proteome</keyword>
<name>A0A0B1TPY6_OESDE</name>